<feature type="binding site" evidence="12">
    <location>
        <position position="329"/>
    </location>
    <ligand>
        <name>UDP-N-acetyl-alpha-D-glucosamine</name>
        <dbReference type="ChEBI" id="CHEBI:57705"/>
    </ligand>
</feature>
<dbReference type="NCBIfam" id="TIGR01072">
    <property type="entry name" value="murA"/>
    <property type="match status" value="1"/>
</dbReference>
<evidence type="ECO:0000256" key="10">
    <source>
        <dbReference type="ARBA" id="ARBA00038367"/>
    </source>
</evidence>
<dbReference type="HAMAP" id="MF_00111">
    <property type="entry name" value="MurA"/>
    <property type="match status" value="1"/>
</dbReference>
<dbReference type="RefSeq" id="WP_154530788.1">
    <property type="nucleotide sequence ID" value="NZ_JAQXTV010000190.1"/>
</dbReference>
<comment type="catalytic activity">
    <reaction evidence="11 12">
        <text>phosphoenolpyruvate + UDP-N-acetyl-alpha-D-glucosamine = UDP-N-acetyl-3-O-(1-carboxyvinyl)-alpha-D-glucosamine + phosphate</text>
        <dbReference type="Rhea" id="RHEA:18681"/>
        <dbReference type="ChEBI" id="CHEBI:43474"/>
        <dbReference type="ChEBI" id="CHEBI:57705"/>
        <dbReference type="ChEBI" id="CHEBI:58702"/>
        <dbReference type="ChEBI" id="CHEBI:68483"/>
        <dbReference type="EC" id="2.5.1.7"/>
    </reaction>
</comment>
<gene>
    <name evidence="12 14" type="primary">murA</name>
    <name evidence="14" type="ORF">FYJ33_05680</name>
</gene>
<name>A0A7X2MXI5_9CLOT</name>
<evidence type="ECO:0000256" key="11">
    <source>
        <dbReference type="ARBA" id="ARBA00047527"/>
    </source>
</evidence>
<keyword evidence="5 12" id="KW-0808">Transferase</keyword>
<sequence>MDKIIINGGNELNGEVNISSAKNAVLPIIASSILCSDKVKIKNAPMLEDVSVITSILQQSGSSINIDKKTNEILIDNNNIRPLDGNSELVRKMRASFLVLGPMVSKFGVCRLSMPGGCNIGSRPIDLHLKGLKMLGADVNIGHGFVEVKAKGLKGNKVYLDFPSVGATENIIMASVLAKGRTIIENAAQEPEITDLVDFLIKMGANIFGAGTGKIVIDGVDELRGIEYKPIYDRIEAGTFLVAAAITKSKIKINGINEEHLRPVIAKLKESGVLINMIDHKSLIVDGRNERTGVNIKTMPYPGFPTDMQAQMMSLLSLSRGSSMITETIFENRFMHVSELARMGADIKVDGRTAFIEGVKRLSGCEVRATDLRAGAAMILAGLVADGYTKVTDIYNIDRGYVKIEDKLRKLGADIERIKE</sequence>
<feature type="modified residue" description="2-(S-cysteinyl)pyruvic acid O-phosphothioketal" evidence="12">
    <location>
        <position position="118"/>
    </location>
</feature>
<keyword evidence="3 12" id="KW-0963">Cytoplasm</keyword>
<evidence type="ECO:0000313" key="15">
    <source>
        <dbReference type="Proteomes" id="UP000460287"/>
    </source>
</evidence>
<dbReference type="CDD" id="cd01555">
    <property type="entry name" value="UdpNAET"/>
    <property type="match status" value="1"/>
</dbReference>
<feature type="active site" description="Proton donor" evidence="12">
    <location>
        <position position="118"/>
    </location>
</feature>
<keyword evidence="8 12" id="KW-0131">Cell cycle</keyword>
<evidence type="ECO:0000256" key="4">
    <source>
        <dbReference type="ARBA" id="ARBA00022618"/>
    </source>
</evidence>
<evidence type="ECO:0000256" key="3">
    <source>
        <dbReference type="ARBA" id="ARBA00022490"/>
    </source>
</evidence>
<dbReference type="InterPro" id="IPR036968">
    <property type="entry name" value="Enolpyruvate_Tfrase_sf"/>
</dbReference>
<dbReference type="Pfam" id="PF00275">
    <property type="entry name" value="EPSP_synthase"/>
    <property type="match status" value="1"/>
</dbReference>
<evidence type="ECO:0000256" key="2">
    <source>
        <dbReference type="ARBA" id="ARBA00004752"/>
    </source>
</evidence>
<dbReference type="EC" id="2.5.1.7" evidence="12"/>
<dbReference type="GO" id="GO:0009252">
    <property type="term" value="P:peptidoglycan biosynthetic process"/>
    <property type="evidence" value="ECO:0007669"/>
    <property type="project" value="UniProtKB-UniRule"/>
</dbReference>
<accession>A0A7X2MXI5</accession>
<dbReference type="InterPro" id="IPR013792">
    <property type="entry name" value="RNA3'P_cycl/enolpyr_Trfase_a/b"/>
</dbReference>
<feature type="binding site" evidence="12">
    <location>
        <begin position="22"/>
        <end position="23"/>
    </location>
    <ligand>
        <name>phosphoenolpyruvate</name>
        <dbReference type="ChEBI" id="CHEBI:58702"/>
    </ligand>
</feature>
<feature type="binding site" evidence="12">
    <location>
        <position position="307"/>
    </location>
    <ligand>
        <name>UDP-N-acetyl-alpha-D-glucosamine</name>
        <dbReference type="ChEBI" id="CHEBI:57705"/>
    </ligand>
</feature>
<evidence type="ECO:0000313" key="14">
    <source>
        <dbReference type="EMBL" id="MSR90909.1"/>
    </source>
</evidence>
<evidence type="ECO:0000256" key="8">
    <source>
        <dbReference type="ARBA" id="ARBA00023306"/>
    </source>
</evidence>
<organism evidence="14 15">
    <name type="scientific">Inconstantimicrobium porci</name>
    <dbReference type="NCBI Taxonomy" id="2652291"/>
    <lineage>
        <taxon>Bacteria</taxon>
        <taxon>Bacillati</taxon>
        <taxon>Bacillota</taxon>
        <taxon>Clostridia</taxon>
        <taxon>Eubacteriales</taxon>
        <taxon>Clostridiaceae</taxon>
        <taxon>Inconstantimicrobium</taxon>
    </lineage>
</organism>
<keyword evidence="9 12" id="KW-0961">Cell wall biogenesis/degradation</keyword>
<dbReference type="FunFam" id="3.65.10.10:FF:000001">
    <property type="entry name" value="UDP-N-acetylglucosamine 1-carboxyvinyltransferase"/>
    <property type="match status" value="1"/>
</dbReference>
<dbReference type="GO" id="GO:0008760">
    <property type="term" value="F:UDP-N-acetylglucosamine 1-carboxyvinyltransferase activity"/>
    <property type="evidence" value="ECO:0007669"/>
    <property type="project" value="UniProtKB-UniRule"/>
</dbReference>
<dbReference type="Proteomes" id="UP000460287">
    <property type="component" value="Unassembled WGS sequence"/>
</dbReference>
<evidence type="ECO:0000256" key="6">
    <source>
        <dbReference type="ARBA" id="ARBA00022960"/>
    </source>
</evidence>
<dbReference type="PANTHER" id="PTHR43783:SF1">
    <property type="entry name" value="UDP-N-ACETYLGLUCOSAMINE 1-CARBOXYVINYLTRANSFERASE"/>
    <property type="match status" value="1"/>
</dbReference>
<keyword evidence="12" id="KW-0670">Pyruvate</keyword>
<dbReference type="GO" id="GO:0008360">
    <property type="term" value="P:regulation of cell shape"/>
    <property type="evidence" value="ECO:0007669"/>
    <property type="project" value="UniProtKB-KW"/>
</dbReference>
<proteinExistence type="inferred from homology"/>
<feature type="binding site" evidence="12">
    <location>
        <position position="94"/>
    </location>
    <ligand>
        <name>UDP-N-acetyl-alpha-D-glucosamine</name>
        <dbReference type="ChEBI" id="CHEBI:57705"/>
    </ligand>
</feature>
<comment type="similarity">
    <text evidence="10 12">Belongs to the EPSP synthase family. MurA subfamily.</text>
</comment>
<comment type="caution">
    <text evidence="12">Lacks conserved residue(s) required for the propagation of feature annotation.</text>
</comment>
<evidence type="ECO:0000256" key="12">
    <source>
        <dbReference type="HAMAP-Rule" id="MF_00111"/>
    </source>
</evidence>
<keyword evidence="7 12" id="KW-0573">Peptidoglycan synthesis</keyword>
<dbReference type="SUPFAM" id="SSF55205">
    <property type="entry name" value="EPT/RTPC-like"/>
    <property type="match status" value="1"/>
</dbReference>
<dbReference type="InterPro" id="IPR005750">
    <property type="entry name" value="UDP_GlcNAc_COvinyl_MurA"/>
</dbReference>
<evidence type="ECO:0000256" key="1">
    <source>
        <dbReference type="ARBA" id="ARBA00004496"/>
    </source>
</evidence>
<dbReference type="EMBL" id="VULX01000005">
    <property type="protein sequence ID" value="MSR90909.1"/>
    <property type="molecule type" value="Genomic_DNA"/>
</dbReference>
<dbReference type="Gene3D" id="3.65.10.10">
    <property type="entry name" value="Enolpyruvate transferase domain"/>
    <property type="match status" value="2"/>
</dbReference>
<comment type="pathway">
    <text evidence="2 12">Cell wall biogenesis; peptidoglycan biosynthesis.</text>
</comment>
<dbReference type="GO" id="GO:0005737">
    <property type="term" value="C:cytoplasm"/>
    <property type="evidence" value="ECO:0007669"/>
    <property type="project" value="UniProtKB-SubCell"/>
</dbReference>
<protein>
    <recommendedName>
        <fullName evidence="12">UDP-N-acetylglucosamine 1-carboxyvinyltransferase</fullName>
        <ecNumber evidence="12">2.5.1.7</ecNumber>
    </recommendedName>
    <alternativeName>
        <fullName evidence="12">Enoylpyruvate transferase</fullName>
    </alternativeName>
    <alternativeName>
        <fullName evidence="12">UDP-N-acetylglucosamine enolpyruvyl transferase</fullName>
        <shortName evidence="12">EPT</shortName>
    </alternativeName>
</protein>
<reference evidence="14 15" key="1">
    <citation type="submission" date="2019-08" db="EMBL/GenBank/DDBJ databases">
        <title>In-depth cultivation of the pig gut microbiome towards novel bacterial diversity and tailored functional studies.</title>
        <authorList>
            <person name="Wylensek D."/>
            <person name="Hitch T.C.A."/>
            <person name="Clavel T."/>
        </authorList>
    </citation>
    <scope>NUCLEOTIDE SEQUENCE [LARGE SCALE GENOMIC DNA]</scope>
    <source>
        <strain evidence="14 15">WCA-383-APC-5B</strain>
    </source>
</reference>
<feature type="binding site" evidence="12">
    <location>
        <begin position="123"/>
        <end position="127"/>
    </location>
    <ligand>
        <name>UDP-N-acetyl-alpha-D-glucosamine</name>
        <dbReference type="ChEBI" id="CHEBI:57705"/>
    </ligand>
</feature>
<dbReference type="GO" id="GO:0071555">
    <property type="term" value="P:cell wall organization"/>
    <property type="evidence" value="ECO:0007669"/>
    <property type="project" value="UniProtKB-KW"/>
</dbReference>
<dbReference type="GO" id="GO:0051301">
    <property type="term" value="P:cell division"/>
    <property type="evidence" value="ECO:0007669"/>
    <property type="project" value="UniProtKB-KW"/>
</dbReference>
<evidence type="ECO:0000259" key="13">
    <source>
        <dbReference type="Pfam" id="PF00275"/>
    </source>
</evidence>
<evidence type="ECO:0000256" key="5">
    <source>
        <dbReference type="ARBA" id="ARBA00022679"/>
    </source>
</evidence>
<dbReference type="InterPro" id="IPR050068">
    <property type="entry name" value="MurA_subfamily"/>
</dbReference>
<keyword evidence="4 12" id="KW-0132">Cell division</keyword>
<dbReference type="GO" id="GO:0019277">
    <property type="term" value="P:UDP-N-acetylgalactosamine biosynthetic process"/>
    <property type="evidence" value="ECO:0007669"/>
    <property type="project" value="InterPro"/>
</dbReference>
<evidence type="ECO:0000256" key="9">
    <source>
        <dbReference type="ARBA" id="ARBA00023316"/>
    </source>
</evidence>
<keyword evidence="6 12" id="KW-0133">Cell shape</keyword>
<dbReference type="PANTHER" id="PTHR43783">
    <property type="entry name" value="UDP-N-ACETYLGLUCOSAMINE 1-CARBOXYVINYLTRANSFERASE"/>
    <property type="match status" value="1"/>
</dbReference>
<keyword evidence="15" id="KW-1185">Reference proteome</keyword>
<dbReference type="UniPathway" id="UPA00219"/>
<dbReference type="AlphaFoldDB" id="A0A7X2MXI5"/>
<dbReference type="NCBIfam" id="NF006873">
    <property type="entry name" value="PRK09369.1"/>
    <property type="match status" value="1"/>
</dbReference>
<comment type="function">
    <text evidence="12">Cell wall formation. Adds enolpyruvyl to UDP-N-acetylglucosamine.</text>
</comment>
<comment type="subcellular location">
    <subcellularLocation>
        <location evidence="1 12">Cytoplasm</location>
    </subcellularLocation>
</comment>
<feature type="domain" description="Enolpyruvate transferase" evidence="13">
    <location>
        <begin position="7"/>
        <end position="408"/>
    </location>
</feature>
<comment type="caution">
    <text evidence="14">The sequence shown here is derived from an EMBL/GenBank/DDBJ whole genome shotgun (WGS) entry which is preliminary data.</text>
</comment>
<dbReference type="InterPro" id="IPR001986">
    <property type="entry name" value="Enolpyruvate_Tfrase_dom"/>
</dbReference>
<evidence type="ECO:0000256" key="7">
    <source>
        <dbReference type="ARBA" id="ARBA00022984"/>
    </source>
</evidence>